<feature type="compositionally biased region" description="Low complexity" evidence="1">
    <location>
        <begin position="362"/>
        <end position="374"/>
    </location>
</feature>
<dbReference type="InterPro" id="IPR018571">
    <property type="entry name" value="Membrane_anchor_Opy2_N"/>
</dbReference>
<feature type="compositionally biased region" description="Basic and acidic residues" evidence="1">
    <location>
        <begin position="337"/>
        <end position="351"/>
    </location>
</feature>
<feature type="compositionally biased region" description="Polar residues" evidence="1">
    <location>
        <begin position="573"/>
        <end position="585"/>
    </location>
</feature>
<organism evidence="4 5">
    <name type="scientific">Phanerochaete sordida</name>
    <dbReference type="NCBI Taxonomy" id="48140"/>
    <lineage>
        <taxon>Eukaryota</taxon>
        <taxon>Fungi</taxon>
        <taxon>Dikarya</taxon>
        <taxon>Basidiomycota</taxon>
        <taxon>Agaricomycotina</taxon>
        <taxon>Agaricomycetes</taxon>
        <taxon>Polyporales</taxon>
        <taxon>Phanerochaetaceae</taxon>
        <taxon>Phanerochaete</taxon>
    </lineage>
</organism>
<feature type="compositionally biased region" description="Polar residues" evidence="1">
    <location>
        <begin position="375"/>
        <end position="384"/>
    </location>
</feature>
<keyword evidence="2" id="KW-0812">Transmembrane</keyword>
<keyword evidence="5" id="KW-1185">Reference proteome</keyword>
<feature type="transmembrane region" description="Helical" evidence="2">
    <location>
        <begin position="64"/>
        <end position="86"/>
    </location>
</feature>
<evidence type="ECO:0000313" key="5">
    <source>
        <dbReference type="Proteomes" id="UP000703269"/>
    </source>
</evidence>
<evidence type="ECO:0000256" key="1">
    <source>
        <dbReference type="SAM" id="MobiDB-lite"/>
    </source>
</evidence>
<evidence type="ECO:0000259" key="3">
    <source>
        <dbReference type="Pfam" id="PF09463"/>
    </source>
</evidence>
<feature type="compositionally biased region" description="Polar residues" evidence="1">
    <location>
        <begin position="540"/>
        <end position="550"/>
    </location>
</feature>
<keyword evidence="2" id="KW-1133">Transmembrane helix</keyword>
<feature type="compositionally biased region" description="Basic and acidic residues" evidence="1">
    <location>
        <begin position="100"/>
        <end position="121"/>
    </location>
</feature>
<feature type="region of interest" description="Disordered" evidence="1">
    <location>
        <begin position="92"/>
        <end position="128"/>
    </location>
</feature>
<comment type="caution">
    <text evidence="4">The sequence shown here is derived from an EMBL/GenBank/DDBJ whole genome shotgun (WGS) entry which is preliminary data.</text>
</comment>
<gene>
    <name evidence="4" type="ORF">PsYK624_035750</name>
</gene>
<feature type="domain" description="Membrane anchor Opy2 N-terminal" evidence="3">
    <location>
        <begin position="12"/>
        <end position="45"/>
    </location>
</feature>
<sequence length="649" mass="67823">MAPDLMLFSRDCVPCPDVVPPCSCAPDEQCISNSRTCGQCATNQCVPLDDTSSSSSSGGVSGGAVAGAVIASVVFLAAVMLALLWYRKRQRERRAASSATDDKPDVVARAEDVLGRPDPNEKPGVPEAQEMHTVRIYGGASNTTINLDPESQGDSLAAVHGHNPVRMSTQSNPFADSHSIQSASTGTHSNVIPIALVPPGSVSLHSNSNGASNSTRSDLNYEHANVSGDTVGTGKQYAKSTVSNIRNSYMTTGSFASDLLNEAPVIITPSQGAVKQVLGVVKAEVIRTPPGSVYASSEANKSTGSLSVSSSRPPVRSPLAGSSFGPLESMAEEHEEQDIATRGDPFGDEHSPFPSAALTGGSSPAPTATTFTSSEQQHWDSQGPRTPMKKLKEPRPASVNTQAGSIIGATITNASRVHLGLDQISPRRVPSHAFLVPASSDLPHTPVSAPLSTARSQYRMTSAKLVAPVTSSETTPTASAGFLERQQRQAIEEMEATRLSRASVVSSASTRADSILEGFPFVPPSPISDRPARTPPRSPLAQSAFTGRSVSPSKPAPEAPLPPPPNRKVLGMSTASQSSTMSNGLGSFPFQIDNGSGADAAEQSSAPSSYPGKQRASLDTLALTADLQSYPLGFDREAAMEHYPPNNRH</sequence>
<feature type="compositionally biased region" description="Pro residues" evidence="1">
    <location>
        <begin position="554"/>
        <end position="566"/>
    </location>
</feature>
<feature type="region of interest" description="Disordered" evidence="1">
    <location>
        <begin position="292"/>
        <end position="399"/>
    </location>
</feature>
<dbReference type="Pfam" id="PF09463">
    <property type="entry name" value="Opy2"/>
    <property type="match status" value="1"/>
</dbReference>
<evidence type="ECO:0000313" key="4">
    <source>
        <dbReference type="EMBL" id="GJE87492.1"/>
    </source>
</evidence>
<evidence type="ECO:0000256" key="2">
    <source>
        <dbReference type="SAM" id="Phobius"/>
    </source>
</evidence>
<protein>
    <submittedName>
        <fullName evidence="4">Opy2 domain-containing protein</fullName>
    </submittedName>
</protein>
<dbReference type="AlphaFoldDB" id="A0A9P3LB54"/>
<keyword evidence="2" id="KW-0472">Membrane</keyword>
<name>A0A9P3LB54_9APHY</name>
<reference evidence="4 5" key="1">
    <citation type="submission" date="2021-08" db="EMBL/GenBank/DDBJ databases">
        <title>Draft Genome Sequence of Phanerochaete sordida strain YK-624.</title>
        <authorList>
            <person name="Mori T."/>
            <person name="Dohra H."/>
            <person name="Suzuki T."/>
            <person name="Kawagishi H."/>
            <person name="Hirai H."/>
        </authorList>
    </citation>
    <scope>NUCLEOTIDE SEQUENCE [LARGE SCALE GENOMIC DNA]</scope>
    <source>
        <strain evidence="4 5">YK-624</strain>
    </source>
</reference>
<feature type="compositionally biased region" description="Low complexity" evidence="1">
    <location>
        <begin position="305"/>
        <end position="319"/>
    </location>
</feature>
<feature type="region of interest" description="Disordered" evidence="1">
    <location>
        <begin position="516"/>
        <end position="617"/>
    </location>
</feature>
<proteinExistence type="predicted"/>
<accession>A0A9P3LB54</accession>
<feature type="compositionally biased region" description="Polar residues" evidence="1">
    <location>
        <begin position="294"/>
        <end position="304"/>
    </location>
</feature>
<dbReference type="EMBL" id="BPQB01000006">
    <property type="protein sequence ID" value="GJE87492.1"/>
    <property type="molecule type" value="Genomic_DNA"/>
</dbReference>
<dbReference type="Proteomes" id="UP000703269">
    <property type="component" value="Unassembled WGS sequence"/>
</dbReference>
<dbReference type="OrthoDB" id="2402916at2759"/>